<reference evidence="2 3" key="1">
    <citation type="journal article" date="2018" name="BMC Genomics">
        <title>Genomic evidence for intraspecific hybridization in a clonal and extremely halotolerant yeast.</title>
        <authorList>
            <person name="Gostincar C."/>
            <person name="Stajich J.E."/>
            <person name="Zupancic J."/>
            <person name="Zalar P."/>
            <person name="Gunde-Cimerman N."/>
        </authorList>
    </citation>
    <scope>NUCLEOTIDE SEQUENCE [LARGE SCALE GENOMIC DNA]</scope>
    <source>
        <strain evidence="2 3">EXF-6656</strain>
    </source>
</reference>
<name>A0A3M6XA02_HORWE</name>
<sequence>MVECSLDVDFEVQEQGQIEGLRPFERQSDKPVVSFHGNVAQPDKMLTIEEMALEEGDGAVQGPNDTQVGWGRSEKCTAPLT</sequence>
<evidence type="ECO:0000313" key="3">
    <source>
        <dbReference type="Proteomes" id="UP000281245"/>
    </source>
</evidence>
<dbReference type="EMBL" id="QWIJ01000112">
    <property type="protein sequence ID" value="RMX87499.1"/>
    <property type="molecule type" value="Genomic_DNA"/>
</dbReference>
<gene>
    <name evidence="2" type="ORF">D0869_02315</name>
</gene>
<organism evidence="2 3">
    <name type="scientific">Hortaea werneckii</name>
    <name type="common">Black yeast</name>
    <name type="synonym">Cladosporium werneckii</name>
    <dbReference type="NCBI Taxonomy" id="91943"/>
    <lineage>
        <taxon>Eukaryota</taxon>
        <taxon>Fungi</taxon>
        <taxon>Dikarya</taxon>
        <taxon>Ascomycota</taxon>
        <taxon>Pezizomycotina</taxon>
        <taxon>Dothideomycetes</taxon>
        <taxon>Dothideomycetidae</taxon>
        <taxon>Mycosphaerellales</taxon>
        <taxon>Teratosphaeriaceae</taxon>
        <taxon>Hortaea</taxon>
    </lineage>
</organism>
<evidence type="ECO:0000313" key="2">
    <source>
        <dbReference type="EMBL" id="RMX87499.1"/>
    </source>
</evidence>
<protein>
    <submittedName>
        <fullName evidence="2">Uncharacterized protein</fullName>
    </submittedName>
</protein>
<feature type="region of interest" description="Disordered" evidence="1">
    <location>
        <begin position="56"/>
        <end position="81"/>
    </location>
</feature>
<dbReference type="Proteomes" id="UP000281245">
    <property type="component" value="Unassembled WGS sequence"/>
</dbReference>
<comment type="caution">
    <text evidence="2">The sequence shown here is derived from an EMBL/GenBank/DDBJ whole genome shotgun (WGS) entry which is preliminary data.</text>
</comment>
<proteinExistence type="predicted"/>
<accession>A0A3M6XA02</accession>
<evidence type="ECO:0000256" key="1">
    <source>
        <dbReference type="SAM" id="MobiDB-lite"/>
    </source>
</evidence>
<dbReference type="AlphaFoldDB" id="A0A3M6XA02"/>